<dbReference type="EMBL" id="JALHAT010000072">
    <property type="protein sequence ID" value="MCJ1962905.1"/>
    <property type="molecule type" value="Genomic_DNA"/>
</dbReference>
<feature type="transmembrane region" description="Helical" evidence="6">
    <location>
        <begin position="44"/>
        <end position="67"/>
    </location>
</feature>
<feature type="domain" description="GtrA/DPMS transmembrane" evidence="7">
    <location>
        <begin position="50"/>
        <end position="160"/>
    </location>
</feature>
<gene>
    <name evidence="8" type="ORF">MTR65_19660</name>
</gene>
<name>A0ABT0AI73_9SPHN</name>
<evidence type="ECO:0000256" key="2">
    <source>
        <dbReference type="ARBA" id="ARBA00022692"/>
    </source>
</evidence>
<dbReference type="Proteomes" id="UP001162802">
    <property type="component" value="Unassembled WGS sequence"/>
</dbReference>
<evidence type="ECO:0000313" key="9">
    <source>
        <dbReference type="Proteomes" id="UP001162802"/>
    </source>
</evidence>
<organism evidence="8 9">
    <name type="scientific">Novosphingobium mangrovi</name>
    <name type="common">ex Hu et al. 2023</name>
    <dbReference type="NCBI Taxonomy" id="2930094"/>
    <lineage>
        <taxon>Bacteria</taxon>
        <taxon>Pseudomonadati</taxon>
        <taxon>Pseudomonadota</taxon>
        <taxon>Alphaproteobacteria</taxon>
        <taxon>Sphingomonadales</taxon>
        <taxon>Sphingomonadaceae</taxon>
        <taxon>Novosphingobium</taxon>
    </lineage>
</organism>
<feature type="transmembrane region" description="Helical" evidence="6">
    <location>
        <begin position="73"/>
        <end position="97"/>
    </location>
</feature>
<evidence type="ECO:0000256" key="5">
    <source>
        <dbReference type="SAM" id="MobiDB-lite"/>
    </source>
</evidence>
<feature type="region of interest" description="Disordered" evidence="5">
    <location>
        <begin position="1"/>
        <end position="26"/>
    </location>
</feature>
<accession>A0ABT0AI73</accession>
<evidence type="ECO:0000313" key="8">
    <source>
        <dbReference type="EMBL" id="MCJ1962905.1"/>
    </source>
</evidence>
<feature type="compositionally biased region" description="Polar residues" evidence="5">
    <location>
        <begin position="1"/>
        <end position="18"/>
    </location>
</feature>
<proteinExistence type="predicted"/>
<keyword evidence="9" id="KW-1185">Reference proteome</keyword>
<evidence type="ECO:0000256" key="3">
    <source>
        <dbReference type="ARBA" id="ARBA00022989"/>
    </source>
</evidence>
<evidence type="ECO:0000256" key="6">
    <source>
        <dbReference type="SAM" id="Phobius"/>
    </source>
</evidence>
<dbReference type="InterPro" id="IPR007267">
    <property type="entry name" value="GtrA_DPMS_TM"/>
</dbReference>
<comment type="caution">
    <text evidence="8">The sequence shown here is derived from an EMBL/GenBank/DDBJ whole genome shotgun (WGS) entry which is preliminary data.</text>
</comment>
<dbReference type="Pfam" id="PF04138">
    <property type="entry name" value="GtrA_DPMS_TM"/>
    <property type="match status" value="1"/>
</dbReference>
<dbReference type="RefSeq" id="WP_243803225.1">
    <property type="nucleotide sequence ID" value="NZ_JALHAT010000072.1"/>
</dbReference>
<keyword evidence="3 6" id="KW-1133">Transmembrane helix</keyword>
<evidence type="ECO:0000256" key="1">
    <source>
        <dbReference type="ARBA" id="ARBA00004141"/>
    </source>
</evidence>
<comment type="subcellular location">
    <subcellularLocation>
        <location evidence="1">Membrane</location>
        <topology evidence="1">Multi-pass membrane protein</topology>
    </subcellularLocation>
</comment>
<protein>
    <submittedName>
        <fullName evidence="8">GtrA family protein</fullName>
    </submittedName>
</protein>
<feature type="transmembrane region" description="Helical" evidence="6">
    <location>
        <begin position="109"/>
        <end position="130"/>
    </location>
</feature>
<evidence type="ECO:0000256" key="4">
    <source>
        <dbReference type="ARBA" id="ARBA00023136"/>
    </source>
</evidence>
<sequence>MPPRSNTYDIAPETTSSVPPEDAEPGIGGRGFLRRVLTRKGLDLYLRNALASVATFLLDLVFIWGLVEKAGAGRLLAVALGFLLANALHYVLARVWIFRGSARGMASGYVLFVGNALVGLGLILGAFTLLSDVLGVPYLAARIAASLVAGTAVFLFNATVNFRKL</sequence>
<keyword evidence="2 6" id="KW-0812">Transmembrane</keyword>
<feature type="transmembrane region" description="Helical" evidence="6">
    <location>
        <begin position="136"/>
        <end position="156"/>
    </location>
</feature>
<reference evidence="8" key="1">
    <citation type="submission" date="2022-03" db="EMBL/GenBank/DDBJ databases">
        <title>Identification of a novel bacterium isolated from mangrove sediments.</title>
        <authorList>
            <person name="Pan X."/>
        </authorList>
    </citation>
    <scope>NUCLEOTIDE SEQUENCE</scope>
    <source>
        <strain evidence="8">B2637</strain>
    </source>
</reference>
<evidence type="ECO:0000259" key="7">
    <source>
        <dbReference type="Pfam" id="PF04138"/>
    </source>
</evidence>
<keyword evidence="4 6" id="KW-0472">Membrane</keyword>